<dbReference type="EMBL" id="CACVAW010000010">
    <property type="protein sequence ID" value="CAA6803361.1"/>
    <property type="molecule type" value="Genomic_DNA"/>
</dbReference>
<sequence>MAYKLDEDLEFLQYCSNDELDVLVETLTKDKNGKKRVTENLTKKNGYIQHNPNHLMYLNEICEEVQRFGGNSFTNIFWRRGSGVQYREVLLDVCNKMKVNYNKKSETKNIEQNLLMKLLEDAMKNMSEKELKEISQELNLKTTNFTSNGVTIALQIAIKQSGFLAYKVALIVANSIARALLGHGLKFGTNIFITRSISIFAGPIGWVITGLWTALDIAGPAYRVTIPVTIQIAYLRQKYINKEFLE</sequence>
<dbReference type="AlphaFoldDB" id="A0A6S6S4V7"/>
<protein>
    <submittedName>
        <fullName evidence="4">Uncharacterized protein</fullName>
    </submittedName>
</protein>
<feature type="domain" description="DUF3944" evidence="3">
    <location>
        <begin position="3"/>
        <end position="36"/>
    </location>
</feature>
<comment type="similarity">
    <text evidence="1">Belongs to the UPF0174 family.</text>
</comment>
<gene>
    <name evidence="4" type="ORF">HELGO_WM2657</name>
</gene>
<evidence type="ECO:0000256" key="1">
    <source>
        <dbReference type="ARBA" id="ARBA00006436"/>
    </source>
</evidence>
<dbReference type="Pfam" id="PF13099">
    <property type="entry name" value="DUF3944"/>
    <property type="match status" value="1"/>
</dbReference>
<evidence type="ECO:0000259" key="2">
    <source>
        <dbReference type="Pfam" id="PF03981"/>
    </source>
</evidence>
<proteinExistence type="inferred from homology"/>
<dbReference type="Pfam" id="PF03981">
    <property type="entry name" value="Ubiq_cyt_C_chap"/>
    <property type="match status" value="1"/>
</dbReference>
<accession>A0A6S6S4V7</accession>
<dbReference type="InterPro" id="IPR021150">
    <property type="entry name" value="Ubiq_cyt_c_chap"/>
</dbReference>
<reference evidence="4" key="1">
    <citation type="submission" date="2020-01" db="EMBL/GenBank/DDBJ databases">
        <authorList>
            <person name="Meier V. D."/>
            <person name="Meier V D."/>
        </authorList>
    </citation>
    <scope>NUCLEOTIDE SEQUENCE</scope>
    <source>
        <strain evidence="4">HLG_WM_MAG_12</strain>
    </source>
</reference>
<evidence type="ECO:0000313" key="4">
    <source>
        <dbReference type="EMBL" id="CAA6803361.1"/>
    </source>
</evidence>
<feature type="domain" description="Ubiquinol-cytochrome c chaperone" evidence="2">
    <location>
        <begin position="94"/>
        <end position="227"/>
    </location>
</feature>
<evidence type="ECO:0000259" key="3">
    <source>
        <dbReference type="Pfam" id="PF13099"/>
    </source>
</evidence>
<organism evidence="4">
    <name type="scientific">uncultured Campylobacterales bacterium</name>
    <dbReference type="NCBI Taxonomy" id="352960"/>
    <lineage>
        <taxon>Bacteria</taxon>
        <taxon>Pseudomonadati</taxon>
        <taxon>Campylobacterota</taxon>
        <taxon>Epsilonproteobacteria</taxon>
        <taxon>Campylobacterales</taxon>
        <taxon>environmental samples</taxon>
    </lineage>
</organism>
<name>A0A6S6S4V7_9BACT</name>
<dbReference type="InterPro" id="IPR025217">
    <property type="entry name" value="DUF3944"/>
</dbReference>